<keyword evidence="1" id="KW-0808">Transferase</keyword>
<accession>A0A072UQZ8</accession>
<reference evidence="2 4" key="2">
    <citation type="journal article" date="2014" name="BMC Genomics">
        <title>An improved genome release (version Mt4.0) for the model legume Medicago truncatula.</title>
        <authorList>
            <person name="Tang H."/>
            <person name="Krishnakumar V."/>
            <person name="Bidwell S."/>
            <person name="Rosen B."/>
            <person name="Chan A."/>
            <person name="Zhou S."/>
            <person name="Gentzbittel L."/>
            <person name="Childs K.L."/>
            <person name="Yandell M."/>
            <person name="Gundlach H."/>
            <person name="Mayer K.F."/>
            <person name="Schwartz D.C."/>
            <person name="Town C.D."/>
        </authorList>
    </citation>
    <scope>GENOME REANNOTATION</scope>
    <source>
        <strain evidence="2">A17</strain>
        <strain evidence="3 4">cv. Jemalong A17</strain>
    </source>
</reference>
<evidence type="ECO:0000313" key="2">
    <source>
        <dbReference type="EMBL" id="KEH31453.1"/>
    </source>
</evidence>
<dbReference type="AlphaFoldDB" id="A0A072UQZ8"/>
<dbReference type="HOGENOM" id="CLU_014546_3_0_1"/>
<dbReference type="InterPro" id="IPR051283">
    <property type="entry name" value="Sec_Metabolite_Acyltrans"/>
</dbReference>
<evidence type="ECO:0000313" key="4">
    <source>
        <dbReference type="Proteomes" id="UP000002051"/>
    </source>
</evidence>
<dbReference type="EnsemblPlants" id="KEH31453">
    <property type="protein sequence ID" value="KEH31453"/>
    <property type="gene ID" value="MTR_4g094838"/>
</dbReference>
<dbReference type="PANTHER" id="PTHR31896:SF43">
    <property type="entry name" value="PROTEIN ENHANCED PSEUDOMONAS SUSCEPTIBILITY 1"/>
    <property type="match status" value="1"/>
</dbReference>
<evidence type="ECO:0000313" key="3">
    <source>
        <dbReference type="EnsemblPlants" id="KEH31453"/>
    </source>
</evidence>
<dbReference type="Gene3D" id="3.30.559.10">
    <property type="entry name" value="Chloramphenicol acetyltransferase-like domain"/>
    <property type="match status" value="2"/>
</dbReference>
<evidence type="ECO:0000256" key="1">
    <source>
        <dbReference type="ARBA" id="ARBA00022679"/>
    </source>
</evidence>
<name>A0A072UQZ8_MEDTR</name>
<dbReference type="Pfam" id="PF02458">
    <property type="entry name" value="Transferase"/>
    <property type="match status" value="2"/>
</dbReference>
<organism evidence="2 4">
    <name type="scientific">Medicago truncatula</name>
    <name type="common">Barrel medic</name>
    <name type="synonym">Medicago tribuloides</name>
    <dbReference type="NCBI Taxonomy" id="3880"/>
    <lineage>
        <taxon>Eukaryota</taxon>
        <taxon>Viridiplantae</taxon>
        <taxon>Streptophyta</taxon>
        <taxon>Embryophyta</taxon>
        <taxon>Tracheophyta</taxon>
        <taxon>Spermatophyta</taxon>
        <taxon>Magnoliopsida</taxon>
        <taxon>eudicotyledons</taxon>
        <taxon>Gunneridae</taxon>
        <taxon>Pentapetalae</taxon>
        <taxon>rosids</taxon>
        <taxon>fabids</taxon>
        <taxon>Fabales</taxon>
        <taxon>Fabaceae</taxon>
        <taxon>Papilionoideae</taxon>
        <taxon>50 kb inversion clade</taxon>
        <taxon>NPAAA clade</taxon>
        <taxon>Hologalegina</taxon>
        <taxon>IRL clade</taxon>
        <taxon>Trifolieae</taxon>
        <taxon>Medicago</taxon>
    </lineage>
</organism>
<gene>
    <name evidence="2" type="ordered locus">MTR_4g094838</name>
</gene>
<proteinExistence type="predicted"/>
<reference evidence="2 4" key="1">
    <citation type="journal article" date="2011" name="Nature">
        <title>The Medicago genome provides insight into the evolution of rhizobial symbioses.</title>
        <authorList>
            <person name="Young N.D."/>
            <person name="Debelle F."/>
            <person name="Oldroyd G.E."/>
            <person name="Geurts R."/>
            <person name="Cannon S.B."/>
            <person name="Udvardi M.K."/>
            <person name="Benedito V.A."/>
            <person name="Mayer K.F."/>
            <person name="Gouzy J."/>
            <person name="Schoof H."/>
            <person name="Van de Peer Y."/>
            <person name="Proost S."/>
            <person name="Cook D.R."/>
            <person name="Meyers B.C."/>
            <person name="Spannagl M."/>
            <person name="Cheung F."/>
            <person name="De Mita S."/>
            <person name="Krishnakumar V."/>
            <person name="Gundlach H."/>
            <person name="Zhou S."/>
            <person name="Mudge J."/>
            <person name="Bharti A.K."/>
            <person name="Murray J.D."/>
            <person name="Naoumkina M.A."/>
            <person name="Rosen B."/>
            <person name="Silverstein K.A."/>
            <person name="Tang H."/>
            <person name="Rombauts S."/>
            <person name="Zhao P.X."/>
            <person name="Zhou P."/>
            <person name="Barbe V."/>
            <person name="Bardou P."/>
            <person name="Bechner M."/>
            <person name="Bellec A."/>
            <person name="Berger A."/>
            <person name="Berges H."/>
            <person name="Bidwell S."/>
            <person name="Bisseling T."/>
            <person name="Choisne N."/>
            <person name="Couloux A."/>
            <person name="Denny R."/>
            <person name="Deshpande S."/>
            <person name="Dai X."/>
            <person name="Doyle J.J."/>
            <person name="Dudez A.M."/>
            <person name="Farmer A.D."/>
            <person name="Fouteau S."/>
            <person name="Franken C."/>
            <person name="Gibelin C."/>
            <person name="Gish J."/>
            <person name="Goldstein S."/>
            <person name="Gonzalez A.J."/>
            <person name="Green P.J."/>
            <person name="Hallab A."/>
            <person name="Hartog M."/>
            <person name="Hua A."/>
            <person name="Humphray S.J."/>
            <person name="Jeong D.H."/>
            <person name="Jing Y."/>
            <person name="Jocker A."/>
            <person name="Kenton S.M."/>
            <person name="Kim D.J."/>
            <person name="Klee K."/>
            <person name="Lai H."/>
            <person name="Lang C."/>
            <person name="Lin S."/>
            <person name="Macmil S.L."/>
            <person name="Magdelenat G."/>
            <person name="Matthews L."/>
            <person name="McCorrison J."/>
            <person name="Monaghan E.L."/>
            <person name="Mun J.H."/>
            <person name="Najar F.Z."/>
            <person name="Nicholson C."/>
            <person name="Noirot C."/>
            <person name="O'Bleness M."/>
            <person name="Paule C.R."/>
            <person name="Poulain J."/>
            <person name="Prion F."/>
            <person name="Qin B."/>
            <person name="Qu C."/>
            <person name="Retzel E.F."/>
            <person name="Riddle C."/>
            <person name="Sallet E."/>
            <person name="Samain S."/>
            <person name="Samson N."/>
            <person name="Sanders I."/>
            <person name="Saurat O."/>
            <person name="Scarpelli C."/>
            <person name="Schiex T."/>
            <person name="Segurens B."/>
            <person name="Severin A.J."/>
            <person name="Sherrier D.J."/>
            <person name="Shi R."/>
            <person name="Sims S."/>
            <person name="Singer S.R."/>
            <person name="Sinharoy S."/>
            <person name="Sterck L."/>
            <person name="Viollet A."/>
            <person name="Wang B.B."/>
            <person name="Wang K."/>
            <person name="Wang M."/>
            <person name="Wang X."/>
            <person name="Warfsmann J."/>
            <person name="Weissenbach J."/>
            <person name="White D.D."/>
            <person name="White J.D."/>
            <person name="Wiley G.B."/>
            <person name="Wincker P."/>
            <person name="Xing Y."/>
            <person name="Yang L."/>
            <person name="Yao Z."/>
            <person name="Ying F."/>
            <person name="Zhai J."/>
            <person name="Zhou L."/>
            <person name="Zuber A."/>
            <person name="Denarie J."/>
            <person name="Dixon R.A."/>
            <person name="May G.D."/>
            <person name="Schwartz D.C."/>
            <person name="Rogers J."/>
            <person name="Quetier F."/>
            <person name="Town C.D."/>
            <person name="Roe B.A."/>
        </authorList>
    </citation>
    <scope>NUCLEOTIDE SEQUENCE [LARGE SCALE GENOMIC DNA]</scope>
    <source>
        <strain evidence="2">A17</strain>
        <strain evidence="3 4">cv. Jemalong A17</strain>
    </source>
</reference>
<dbReference type="InterPro" id="IPR023213">
    <property type="entry name" value="CAT-like_dom_sf"/>
</dbReference>
<protein>
    <submittedName>
        <fullName evidence="2">HXXXD-type acyl-transferase family protein</fullName>
    </submittedName>
</protein>
<dbReference type="PANTHER" id="PTHR31896">
    <property type="entry name" value="FAMILY REGULATORY PROTEIN, PUTATIVE (AFU_ORTHOLOGUE AFUA_3G14730)-RELATED"/>
    <property type="match status" value="1"/>
</dbReference>
<dbReference type="GO" id="GO:0016747">
    <property type="term" value="F:acyltransferase activity, transferring groups other than amino-acyl groups"/>
    <property type="evidence" value="ECO:0000318"/>
    <property type="project" value="GO_Central"/>
</dbReference>
<dbReference type="EMBL" id="CM001220">
    <property type="protein sequence ID" value="KEH31453.1"/>
    <property type="molecule type" value="Genomic_DNA"/>
</dbReference>
<dbReference type="Proteomes" id="UP000002051">
    <property type="component" value="Chromosome 4"/>
</dbReference>
<dbReference type="GO" id="GO:0005737">
    <property type="term" value="C:cytoplasm"/>
    <property type="evidence" value="ECO:0000318"/>
    <property type="project" value="GO_Central"/>
</dbReference>
<keyword evidence="4" id="KW-1185">Reference proteome</keyword>
<reference evidence="3" key="3">
    <citation type="submission" date="2015-04" db="UniProtKB">
        <authorList>
            <consortium name="EnsemblPlants"/>
        </authorList>
    </citation>
    <scope>IDENTIFICATION</scope>
    <source>
        <strain evidence="3">cv. Jemalong A17</strain>
    </source>
</reference>
<sequence>MKVISTTTVQAPIDNNNLNSSNYHKINLTPWDLRFLPLETIQKGLLFHQQPIPSTSNQNQINHLKQTLSTTLSYFPPLTGRLIITQHNVTTNNNNNTSCSILCNNLGALFVHAKAENTTVSNILEPNYVPSIVHSFFPLNGVKNHEATSQPILAVQVTELANGIFIGFTVNHVVSDGKSFWHFVNTWSQISKNSHEVTKLPSFKQTEAKSRKPPQNLPERIFHFTKEKIAELKSKATEETKTENVQIKISSLQVLLSHVWRCVVRSKKLDPQEDFCYILSIGVRPRMIPPLEEDYFGNASMIGGVTMKAGEILECGIGKVALELNKMIMSHSDEKIRDYYECWLRMPKIFGIDVLTGGNTLGTSSSPRFDVYGNDFGWGKPVGVRCGGANKNNGKITVFAGVEEGSIDVEVCLSYEILEALGNDAEFLVPSSK</sequence>